<dbReference type="GO" id="GO:0006396">
    <property type="term" value="P:RNA processing"/>
    <property type="evidence" value="ECO:0007669"/>
    <property type="project" value="TreeGrafter"/>
</dbReference>
<dbReference type="Pfam" id="PF14096">
    <property type="entry name" value="DUF4274"/>
    <property type="match status" value="1"/>
</dbReference>
<evidence type="ECO:0000313" key="6">
    <source>
        <dbReference type="Proteomes" id="UP001220509"/>
    </source>
</evidence>
<sequence>MILNWQDIIKRQDIEQLRQAVQTLDVNQKDERGRTPLMLLITNRSSLEAIQLLLEKQPDLEIEDKLGHTALKKAIKFKQTAVITALIQAGARLDSEQGILATPWNFARQYHPGIADMLLDTVGSVRSILLAQEEQQLDAILYEEDMAVACRKIEQLDSSVILHAVVHQYNWDDGPESMLTVANHPLCLSITKLDMHELLEADYWLAKEDQELAEHEEYPRWKELALLLDHECKGEHHG</sequence>
<dbReference type="GO" id="GO:0003723">
    <property type="term" value="F:RNA binding"/>
    <property type="evidence" value="ECO:0007669"/>
    <property type="project" value="TreeGrafter"/>
</dbReference>
<dbReference type="PANTHER" id="PTHR24141:SF1">
    <property type="entry name" value="2-5A-DEPENDENT RIBONUCLEASE"/>
    <property type="match status" value="1"/>
</dbReference>
<dbReference type="EMBL" id="CP117416">
    <property type="protein sequence ID" value="WCT54727.1"/>
    <property type="molecule type" value="Genomic_DNA"/>
</dbReference>
<dbReference type="SMART" id="SM00248">
    <property type="entry name" value="ANK"/>
    <property type="match status" value="2"/>
</dbReference>
<proteinExistence type="predicted"/>
<dbReference type="PROSITE" id="PS50088">
    <property type="entry name" value="ANK_REPEAT"/>
    <property type="match status" value="1"/>
</dbReference>
<feature type="repeat" description="ANK" evidence="3">
    <location>
        <begin position="32"/>
        <end position="65"/>
    </location>
</feature>
<protein>
    <submittedName>
        <fullName evidence="5">DUF4274 domain-containing protein</fullName>
    </submittedName>
</protein>
<dbReference type="RefSeq" id="WP_273613214.1">
    <property type="nucleotide sequence ID" value="NZ_CP117416.1"/>
</dbReference>
<dbReference type="InterPro" id="IPR002110">
    <property type="entry name" value="Ankyrin_rpt"/>
</dbReference>
<reference evidence="5 6" key="1">
    <citation type="submission" date="2023-02" db="EMBL/GenBank/DDBJ databases">
        <title>Genome sequence of Paenibacillus kyungheensis KACC 18744.</title>
        <authorList>
            <person name="Kim S."/>
            <person name="Heo J."/>
            <person name="Kwon S.-W."/>
        </authorList>
    </citation>
    <scope>NUCLEOTIDE SEQUENCE [LARGE SCALE GENOMIC DNA]</scope>
    <source>
        <strain evidence="5 6">KACC 18744</strain>
    </source>
</reference>
<dbReference type="Pfam" id="PF12796">
    <property type="entry name" value="Ank_2"/>
    <property type="match status" value="1"/>
</dbReference>
<name>A0AAX3LYL6_9BACL</name>
<dbReference type="InterPro" id="IPR025369">
    <property type="entry name" value="DUF4274"/>
</dbReference>
<dbReference type="SUPFAM" id="SSF48403">
    <property type="entry name" value="Ankyrin repeat"/>
    <property type="match status" value="1"/>
</dbReference>
<dbReference type="Proteomes" id="UP001220509">
    <property type="component" value="Chromosome"/>
</dbReference>
<keyword evidence="2 3" id="KW-0040">ANK repeat</keyword>
<dbReference type="KEGG" id="pka:PQ456_16175"/>
<dbReference type="Gene3D" id="1.25.40.20">
    <property type="entry name" value="Ankyrin repeat-containing domain"/>
    <property type="match status" value="1"/>
</dbReference>
<evidence type="ECO:0000256" key="2">
    <source>
        <dbReference type="ARBA" id="ARBA00023043"/>
    </source>
</evidence>
<dbReference type="GO" id="GO:0004540">
    <property type="term" value="F:RNA nuclease activity"/>
    <property type="evidence" value="ECO:0007669"/>
    <property type="project" value="TreeGrafter"/>
</dbReference>
<dbReference type="AlphaFoldDB" id="A0AAX3LYL6"/>
<evidence type="ECO:0000259" key="4">
    <source>
        <dbReference type="Pfam" id="PF14096"/>
    </source>
</evidence>
<accession>A0AAX3LYL6</accession>
<feature type="domain" description="DUF4274" evidence="4">
    <location>
        <begin position="158"/>
        <end position="225"/>
    </location>
</feature>
<dbReference type="InterPro" id="IPR036770">
    <property type="entry name" value="Ankyrin_rpt-contain_sf"/>
</dbReference>
<keyword evidence="1" id="KW-0677">Repeat</keyword>
<evidence type="ECO:0000256" key="3">
    <source>
        <dbReference type="PROSITE-ProRule" id="PRU00023"/>
    </source>
</evidence>
<evidence type="ECO:0000313" key="5">
    <source>
        <dbReference type="EMBL" id="WCT54727.1"/>
    </source>
</evidence>
<keyword evidence="6" id="KW-1185">Reference proteome</keyword>
<dbReference type="PANTHER" id="PTHR24141">
    <property type="entry name" value="2-5A-DEPENDENT RIBONUCLEASE"/>
    <property type="match status" value="1"/>
</dbReference>
<evidence type="ECO:0000256" key="1">
    <source>
        <dbReference type="ARBA" id="ARBA00022737"/>
    </source>
</evidence>
<gene>
    <name evidence="5" type="ORF">PQ456_16175</name>
</gene>
<organism evidence="5 6">
    <name type="scientific">Paenibacillus kyungheensis</name>
    <dbReference type="NCBI Taxonomy" id="1452732"/>
    <lineage>
        <taxon>Bacteria</taxon>
        <taxon>Bacillati</taxon>
        <taxon>Bacillota</taxon>
        <taxon>Bacilli</taxon>
        <taxon>Bacillales</taxon>
        <taxon>Paenibacillaceae</taxon>
        <taxon>Paenibacillus</taxon>
    </lineage>
</organism>